<evidence type="ECO:0000256" key="2">
    <source>
        <dbReference type="ARBA" id="ARBA00010074"/>
    </source>
</evidence>
<dbReference type="AlphaFoldDB" id="D0KZ67"/>
<keyword evidence="4" id="KW-0963">Cytoplasm</keyword>
<keyword evidence="6" id="KW-0175">Coiled coil</keyword>
<dbReference type="HOGENOM" id="CLU_116623_2_0_6"/>
<evidence type="ECO:0000256" key="10">
    <source>
        <dbReference type="ARBA" id="ARBA00026068"/>
    </source>
</evidence>
<dbReference type="OrthoDB" id="5772359at2"/>
<keyword evidence="5" id="KW-0132">Cell division</keyword>
<proteinExistence type="inferred from homology"/>
<protein>
    <recommendedName>
        <fullName evidence="3">Cell division protein ZapA</fullName>
    </recommendedName>
    <alternativeName>
        <fullName evidence="11">Z ring-associated protein ZapA</fullName>
    </alternativeName>
</protein>
<comment type="subcellular location">
    <subcellularLocation>
        <location evidence="1">Cytoplasm</location>
    </subcellularLocation>
</comment>
<dbReference type="GO" id="GO:0000921">
    <property type="term" value="P:septin ring assembly"/>
    <property type="evidence" value="ECO:0007669"/>
    <property type="project" value="TreeGrafter"/>
</dbReference>
<dbReference type="InterPro" id="IPR007838">
    <property type="entry name" value="Cell_div_ZapA-like"/>
</dbReference>
<dbReference type="InterPro" id="IPR036192">
    <property type="entry name" value="Cell_div_ZapA-like_sf"/>
</dbReference>
<dbReference type="GO" id="GO:0043093">
    <property type="term" value="P:FtsZ-dependent cytokinesis"/>
    <property type="evidence" value="ECO:0007669"/>
    <property type="project" value="TreeGrafter"/>
</dbReference>
<accession>D0KZ67</accession>
<evidence type="ECO:0000313" key="12">
    <source>
        <dbReference type="EMBL" id="ACX95740.1"/>
    </source>
</evidence>
<dbReference type="STRING" id="555778.Hneap_0897"/>
<dbReference type="SUPFAM" id="SSF102829">
    <property type="entry name" value="Cell division protein ZapA-like"/>
    <property type="match status" value="1"/>
</dbReference>
<gene>
    <name evidence="12" type="ordered locus">Hneap_0897</name>
</gene>
<keyword evidence="7" id="KW-0717">Septation</keyword>
<dbReference type="Gene3D" id="3.30.160.880">
    <property type="entry name" value="Cell division protein ZapA protomer, N-terminal domain"/>
    <property type="match status" value="1"/>
</dbReference>
<evidence type="ECO:0000256" key="8">
    <source>
        <dbReference type="ARBA" id="ARBA00023306"/>
    </source>
</evidence>
<dbReference type="GO" id="GO:0005829">
    <property type="term" value="C:cytosol"/>
    <property type="evidence" value="ECO:0007669"/>
    <property type="project" value="TreeGrafter"/>
</dbReference>
<comment type="subunit">
    <text evidence="10">Homodimer. Interacts with FtsZ.</text>
</comment>
<keyword evidence="13" id="KW-1185">Reference proteome</keyword>
<dbReference type="InterPro" id="IPR042233">
    <property type="entry name" value="Cell_div_ZapA_N"/>
</dbReference>
<dbReference type="KEGG" id="hna:Hneap_0897"/>
<dbReference type="EMBL" id="CP001801">
    <property type="protein sequence ID" value="ACX95740.1"/>
    <property type="molecule type" value="Genomic_DNA"/>
</dbReference>
<dbReference type="GO" id="GO:0000917">
    <property type="term" value="P:division septum assembly"/>
    <property type="evidence" value="ECO:0007669"/>
    <property type="project" value="UniProtKB-KW"/>
</dbReference>
<evidence type="ECO:0000256" key="7">
    <source>
        <dbReference type="ARBA" id="ARBA00023210"/>
    </source>
</evidence>
<evidence type="ECO:0000256" key="4">
    <source>
        <dbReference type="ARBA" id="ARBA00022490"/>
    </source>
</evidence>
<dbReference type="RefSeq" id="WP_012823776.1">
    <property type="nucleotide sequence ID" value="NC_013422.1"/>
</dbReference>
<dbReference type="Pfam" id="PF05164">
    <property type="entry name" value="ZapA"/>
    <property type="match status" value="1"/>
</dbReference>
<evidence type="ECO:0000256" key="1">
    <source>
        <dbReference type="ARBA" id="ARBA00004496"/>
    </source>
</evidence>
<name>D0KZ67_HALNC</name>
<dbReference type="GO" id="GO:0030428">
    <property type="term" value="C:cell septum"/>
    <property type="evidence" value="ECO:0007669"/>
    <property type="project" value="TreeGrafter"/>
</dbReference>
<comment type="function">
    <text evidence="9">Activator of cell division through the inhibition of FtsZ GTPase activity, therefore promoting FtsZ assembly into bundles of protofilaments necessary for the formation of the division Z ring. It is recruited early at mid-cell but it is not essential for cell division.</text>
</comment>
<evidence type="ECO:0000256" key="6">
    <source>
        <dbReference type="ARBA" id="ARBA00023054"/>
    </source>
</evidence>
<dbReference type="PANTHER" id="PTHR34981:SF1">
    <property type="entry name" value="CELL DIVISION PROTEIN ZAPA"/>
    <property type="match status" value="1"/>
</dbReference>
<evidence type="ECO:0000256" key="11">
    <source>
        <dbReference type="ARBA" id="ARBA00033158"/>
    </source>
</evidence>
<sequence>MNNTSKPLTVRILEKDYRIACPPEEQAILFRTADYVNQAMVQVKKSSQSLSTERVAVLAALNIARELIENNPNSLQQPVHDTHAEELIDRIDAALHEFGHP</sequence>
<dbReference type="GO" id="GO:0032153">
    <property type="term" value="C:cell division site"/>
    <property type="evidence" value="ECO:0007669"/>
    <property type="project" value="TreeGrafter"/>
</dbReference>
<evidence type="ECO:0000256" key="9">
    <source>
        <dbReference type="ARBA" id="ARBA00024910"/>
    </source>
</evidence>
<dbReference type="PANTHER" id="PTHR34981">
    <property type="entry name" value="CELL DIVISION PROTEIN ZAPA"/>
    <property type="match status" value="1"/>
</dbReference>
<keyword evidence="8" id="KW-0131">Cell cycle</keyword>
<evidence type="ECO:0000313" key="13">
    <source>
        <dbReference type="Proteomes" id="UP000009102"/>
    </source>
</evidence>
<reference evidence="12 13" key="1">
    <citation type="submission" date="2009-10" db="EMBL/GenBank/DDBJ databases">
        <title>Complete sequence of Halothiobacillus neapolitanus c2.</title>
        <authorList>
            <consortium name="US DOE Joint Genome Institute"/>
            <person name="Lucas S."/>
            <person name="Copeland A."/>
            <person name="Lapidus A."/>
            <person name="Glavina del Rio T."/>
            <person name="Tice H."/>
            <person name="Bruce D."/>
            <person name="Goodwin L."/>
            <person name="Pitluck S."/>
            <person name="Davenport K."/>
            <person name="Brettin T."/>
            <person name="Detter J.C."/>
            <person name="Han C."/>
            <person name="Tapia R."/>
            <person name="Larimer F."/>
            <person name="Land M."/>
            <person name="Hauser L."/>
            <person name="Kyrpides N."/>
            <person name="Mikhailova N."/>
            <person name="Kerfeld C."/>
            <person name="Cannon G."/>
            <person name="Heinhort S."/>
        </authorList>
    </citation>
    <scope>NUCLEOTIDE SEQUENCE [LARGE SCALE GENOMIC DNA]</scope>
    <source>
        <strain evidence="13">ATCC 23641 / c2</strain>
    </source>
</reference>
<evidence type="ECO:0000256" key="3">
    <source>
        <dbReference type="ARBA" id="ARBA00015195"/>
    </source>
</evidence>
<comment type="similarity">
    <text evidence="2">Belongs to the ZapA family. Type 1 subfamily.</text>
</comment>
<dbReference type="Proteomes" id="UP000009102">
    <property type="component" value="Chromosome"/>
</dbReference>
<organism evidence="12 13">
    <name type="scientific">Halothiobacillus neapolitanus (strain ATCC 23641 / DSM 15147 / CIP 104769 / NCIMB 8539 / c2)</name>
    <name type="common">Thiobacillus neapolitanus</name>
    <dbReference type="NCBI Taxonomy" id="555778"/>
    <lineage>
        <taxon>Bacteria</taxon>
        <taxon>Pseudomonadati</taxon>
        <taxon>Pseudomonadota</taxon>
        <taxon>Gammaproteobacteria</taxon>
        <taxon>Chromatiales</taxon>
        <taxon>Halothiobacillaceae</taxon>
        <taxon>Halothiobacillus</taxon>
    </lineage>
</organism>
<evidence type="ECO:0000256" key="5">
    <source>
        <dbReference type="ARBA" id="ARBA00022618"/>
    </source>
</evidence>
<dbReference type="Gene3D" id="1.20.5.50">
    <property type="match status" value="1"/>
</dbReference>
<dbReference type="eggNOG" id="COG3027">
    <property type="taxonomic scope" value="Bacteria"/>
</dbReference>